<reference evidence="3 4" key="1">
    <citation type="submission" date="2016-10" db="EMBL/GenBank/DDBJ databases">
        <authorList>
            <person name="de Groot N.N."/>
        </authorList>
    </citation>
    <scope>NUCLEOTIDE SEQUENCE [LARGE SCALE GENOMIC DNA]</scope>
    <source>
        <strain evidence="3 4">DSM 25232</strain>
    </source>
</reference>
<feature type="region of interest" description="Disordered" evidence="1">
    <location>
        <begin position="1"/>
        <end position="33"/>
    </location>
</feature>
<evidence type="ECO:0000313" key="4">
    <source>
        <dbReference type="Proteomes" id="UP000198521"/>
    </source>
</evidence>
<accession>A0A1H7HZD8</accession>
<gene>
    <name evidence="3" type="ORF">SAMN04487910_0793</name>
</gene>
<keyword evidence="4" id="KW-1185">Reference proteome</keyword>
<feature type="transmembrane region" description="Helical" evidence="2">
    <location>
        <begin position="78"/>
        <end position="102"/>
    </location>
</feature>
<keyword evidence="2" id="KW-0472">Membrane</keyword>
<dbReference type="Proteomes" id="UP000198521">
    <property type="component" value="Unassembled WGS sequence"/>
</dbReference>
<feature type="transmembrane region" description="Helical" evidence="2">
    <location>
        <begin position="38"/>
        <end position="58"/>
    </location>
</feature>
<sequence>MTTRQNSIPQPHKMTTPNKEKLSQNPCQPTSNQKLKSLRTGSIIAILIAFIPFLFYFTDIFPDGAIWENSFFTYQSKYYESVSTFIWVALSKLIPLTLFIIWYLTCKNWWSKIILIPIGLYFFQLISILNEDSEIVDSQEIYYLIPFVIVIISIVYAIRVKIFDKIHNIDLSELDNIKKSNKKPWWNKLR</sequence>
<organism evidence="3 4">
    <name type="scientific">Aquimarina amphilecti</name>
    <dbReference type="NCBI Taxonomy" id="1038014"/>
    <lineage>
        <taxon>Bacteria</taxon>
        <taxon>Pseudomonadati</taxon>
        <taxon>Bacteroidota</taxon>
        <taxon>Flavobacteriia</taxon>
        <taxon>Flavobacteriales</taxon>
        <taxon>Flavobacteriaceae</taxon>
        <taxon>Aquimarina</taxon>
    </lineage>
</organism>
<keyword evidence="2" id="KW-0812">Transmembrane</keyword>
<dbReference type="STRING" id="1038014.SAMN04487910_0793"/>
<keyword evidence="2" id="KW-1133">Transmembrane helix</keyword>
<dbReference type="EMBL" id="FOAB01000001">
    <property type="protein sequence ID" value="SEK54972.1"/>
    <property type="molecule type" value="Genomic_DNA"/>
</dbReference>
<feature type="transmembrane region" description="Helical" evidence="2">
    <location>
        <begin position="141"/>
        <end position="158"/>
    </location>
</feature>
<protein>
    <submittedName>
        <fullName evidence="3">Uncharacterized protein</fullName>
    </submittedName>
</protein>
<evidence type="ECO:0000256" key="2">
    <source>
        <dbReference type="SAM" id="Phobius"/>
    </source>
</evidence>
<proteinExistence type="predicted"/>
<feature type="transmembrane region" description="Helical" evidence="2">
    <location>
        <begin position="109"/>
        <end position="129"/>
    </location>
</feature>
<evidence type="ECO:0000313" key="3">
    <source>
        <dbReference type="EMBL" id="SEK54972.1"/>
    </source>
</evidence>
<dbReference type="AlphaFoldDB" id="A0A1H7HZD8"/>
<evidence type="ECO:0000256" key="1">
    <source>
        <dbReference type="SAM" id="MobiDB-lite"/>
    </source>
</evidence>
<name>A0A1H7HZD8_AQUAM</name>